<dbReference type="RefSeq" id="WP_002995469.1">
    <property type="nucleotide sequence ID" value="NZ_AOHC02000012.1"/>
</dbReference>
<keyword evidence="2" id="KW-1185">Reference proteome</keyword>
<proteinExistence type="predicted"/>
<reference evidence="1" key="1">
    <citation type="submission" date="2013-03" db="EMBL/GenBank/DDBJ databases">
        <authorList>
            <person name="Harkins D.M."/>
            <person name="Durkin A.S."/>
            <person name="Brinkac L.M."/>
            <person name="Haft D.H."/>
            <person name="Selengut J.D."/>
            <person name="Sanka R."/>
            <person name="DePew J."/>
            <person name="Purushe J."/>
            <person name="Hartskeerl R.A."/>
            <person name="Ahmed A."/>
            <person name="van der Linden H."/>
            <person name="Goris M.G.A."/>
            <person name="Vinetz J.M."/>
            <person name="Sutton G.G."/>
            <person name="Nierman W.C."/>
            <person name="Fouts D.E."/>
        </authorList>
    </citation>
    <scope>NUCLEOTIDE SEQUENCE [LARGE SCALE GENOMIC DNA]</scope>
    <source>
        <strain evidence="1">ICFT</strain>
    </source>
</reference>
<gene>
    <name evidence="1" type="ORF">LEP1GSC060_2419</name>
</gene>
<dbReference type="PANTHER" id="PTHR30634">
    <property type="entry name" value="OUTER MEMBRANE LOLAB LIPOPROTEIN INSERTION APPARATUS"/>
    <property type="match status" value="1"/>
</dbReference>
<dbReference type="STRING" id="1218598.LEP1GSC060_2419"/>
<organism evidence="1 2">
    <name type="scientific">Leptospira weilii serovar Ranarum str. ICFT</name>
    <dbReference type="NCBI Taxonomy" id="1218598"/>
    <lineage>
        <taxon>Bacteria</taxon>
        <taxon>Pseudomonadati</taxon>
        <taxon>Spirochaetota</taxon>
        <taxon>Spirochaetia</taxon>
        <taxon>Leptospirales</taxon>
        <taxon>Leptospiraceae</taxon>
        <taxon>Leptospira</taxon>
    </lineage>
</organism>
<dbReference type="PANTHER" id="PTHR30634:SF7">
    <property type="entry name" value="VWA DOMAIN-CONTAINING PROTEIN"/>
    <property type="match status" value="1"/>
</dbReference>
<dbReference type="Proteomes" id="UP000012313">
    <property type="component" value="Unassembled WGS sequence"/>
</dbReference>
<evidence type="ECO:0000313" key="1">
    <source>
        <dbReference type="EMBL" id="EMY79534.1"/>
    </source>
</evidence>
<dbReference type="Pfam" id="PF18934">
    <property type="entry name" value="DUF5682"/>
    <property type="match status" value="1"/>
</dbReference>
<dbReference type="InterPro" id="IPR043737">
    <property type="entry name" value="DUF5682"/>
</dbReference>
<comment type="caution">
    <text evidence="1">The sequence shown here is derived from an EMBL/GenBank/DDBJ whole genome shotgun (WGS) entry which is preliminary data.</text>
</comment>
<dbReference type="InterPro" id="IPR050458">
    <property type="entry name" value="LolB"/>
</dbReference>
<evidence type="ECO:0000313" key="2">
    <source>
        <dbReference type="Proteomes" id="UP000012313"/>
    </source>
</evidence>
<dbReference type="AlphaFoldDB" id="N1WR07"/>
<sequence>MTSISFFPVRHHSVAASLALQKLANDLKPSAILIEGPYDFNPKIDELFLPHTLPIAIYSYVRDESGTSRGAYYPFCNYSPEWVALQTARSLQVPARFIDLPWSEIGSIESISENPASQTVQLYDDDPFWNNDFISKLCKKMGVSHFDDLWDELFEVNHLTQVNDYIERASLFCIQARTETNRSDETTCMREAFMANQIRLAETEFSGPILVVTGGYHTSALQKRISTAPDADELLWANRTTMESHSSYECGIALTPYSNARMDAANGYNSGMPSPGFYDFVWEGFQKNRSFDHRPLVQKIVKTLRKKGQNINSADRIASETMSRVLADLRGHKDIWRRDVIDGLRATLVKDEIARDAGHPLLDSISEVMQGDRIGRLAAGTSLPPIVSDIETTLKKSNLMAEREVRTLKLRLMNPQQREQSKILHRLNLLGIVGYTLVKGADMIARNDLGDVQEEWKIIMETEFHSSCIEASRYGATLSEAAAGVLNRRIRLETDLEVGATCLVDAALAGLGKHLTFFLKQLSEMIPISCDFLNTCSALDHIAYLYSYDEILKLEGKESLKEILKEIYRKCLHLLDQLGVTSSQGLEQAGGVGTIVETYERCSTSLELSLEEIRDVLLRVGADSEVDPFVRGAVSGAQWKLNLADDETILSQLDSFYDPSQLGDFLSGLFRIARETAQRDRTLLTALNNRISELSYIEFLEALPALRMAFTFFSPREKHHIGINLLEIIQPAEKGIPDHEDPKIILRAIEFERILFETASKFGVRTT</sequence>
<dbReference type="EMBL" id="AOHC02000012">
    <property type="protein sequence ID" value="EMY79534.1"/>
    <property type="molecule type" value="Genomic_DNA"/>
</dbReference>
<name>N1WR07_9LEPT</name>
<dbReference type="OrthoDB" id="9768066at2"/>
<protein>
    <submittedName>
        <fullName evidence="1">Uncharacterized protein</fullName>
    </submittedName>
</protein>
<accession>N1WR07</accession>